<comment type="caution">
    <text evidence="11">The sequence shown here is derived from an EMBL/GenBank/DDBJ whole genome shotgun (WGS) entry which is preliminary data.</text>
</comment>
<dbReference type="GO" id="GO:0103016">
    <property type="term" value="F:tRNA-uridine 2-sulfurtransferase activity"/>
    <property type="evidence" value="ECO:0007669"/>
    <property type="project" value="UniProtKB-EC"/>
</dbReference>
<keyword evidence="9" id="KW-0963">Cytoplasm</keyword>
<dbReference type="PANTHER" id="PTHR11933">
    <property type="entry name" value="TRNA 5-METHYLAMINOMETHYL-2-THIOURIDYLATE -METHYLTRANSFERASE"/>
    <property type="match status" value="1"/>
</dbReference>
<keyword evidence="3 9" id="KW-0819">tRNA processing</keyword>
<dbReference type="InterPro" id="IPR046884">
    <property type="entry name" value="MnmA-like_central"/>
</dbReference>
<dbReference type="InterPro" id="IPR014729">
    <property type="entry name" value="Rossmann-like_a/b/a_fold"/>
</dbReference>
<feature type="active site" description="Nucleophile" evidence="9">
    <location>
        <position position="110"/>
    </location>
</feature>
<dbReference type="NCBIfam" id="NF001138">
    <property type="entry name" value="PRK00143.1"/>
    <property type="match status" value="1"/>
</dbReference>
<dbReference type="InterPro" id="IPR001763">
    <property type="entry name" value="Rhodanese-like_dom"/>
</dbReference>
<evidence type="ECO:0000256" key="1">
    <source>
        <dbReference type="ARBA" id="ARBA00022555"/>
    </source>
</evidence>
<feature type="region of interest" description="Interaction with tRNA" evidence="9">
    <location>
        <begin position="328"/>
        <end position="329"/>
    </location>
</feature>
<feature type="site" description="Interaction with tRNA" evidence="9">
    <location>
        <position position="135"/>
    </location>
</feature>
<feature type="region of interest" description="Interaction with tRNA" evidence="9">
    <location>
        <begin position="162"/>
        <end position="164"/>
    </location>
</feature>
<dbReference type="EMBL" id="NFIE01000014">
    <property type="protein sequence ID" value="OUN87990.1"/>
    <property type="molecule type" value="Genomic_DNA"/>
</dbReference>
<dbReference type="GO" id="GO:0000049">
    <property type="term" value="F:tRNA binding"/>
    <property type="evidence" value="ECO:0007669"/>
    <property type="project" value="UniProtKB-KW"/>
</dbReference>
<name>A0A1Y3Y108_9ACTN</name>
<keyword evidence="6 9" id="KW-0694">RNA-binding</keyword>
<dbReference type="GO" id="GO:0005524">
    <property type="term" value="F:ATP binding"/>
    <property type="evidence" value="ECO:0007669"/>
    <property type="project" value="UniProtKB-KW"/>
</dbReference>
<proteinExistence type="inferred from homology"/>
<evidence type="ECO:0000256" key="7">
    <source>
        <dbReference type="ARBA" id="ARBA00023157"/>
    </source>
</evidence>
<keyword evidence="1 9" id="KW-0820">tRNA-binding</keyword>
<keyword evidence="5 9" id="KW-0067">ATP-binding</keyword>
<dbReference type="SUPFAM" id="SSF52402">
    <property type="entry name" value="Adenine nucleotide alpha hydrolases-like"/>
    <property type="match status" value="1"/>
</dbReference>
<dbReference type="InterPro" id="IPR046885">
    <property type="entry name" value="MnmA-like_C"/>
</dbReference>
<accession>A0A1Y3Y108</accession>
<comment type="subcellular location">
    <subcellularLocation>
        <location evidence="9">Cytoplasm</location>
    </subcellularLocation>
</comment>
<evidence type="ECO:0000256" key="9">
    <source>
        <dbReference type="HAMAP-Rule" id="MF_00144"/>
    </source>
</evidence>
<dbReference type="AlphaFoldDB" id="A0A1Y3Y108"/>
<feature type="binding site" evidence="9">
    <location>
        <begin position="4"/>
        <end position="11"/>
    </location>
    <ligand>
        <name>ATP</name>
        <dbReference type="ChEBI" id="CHEBI:30616"/>
    </ligand>
</feature>
<feature type="site" description="Interaction with tRNA" evidence="9">
    <location>
        <position position="369"/>
    </location>
</feature>
<comment type="function">
    <text evidence="9">Catalyzes the 2-thiolation of uridine at the wobble position (U34) of tRNA, leading to the formation of s(2)U34.</text>
</comment>
<protein>
    <recommendedName>
        <fullName evidence="9">tRNA-specific 2-thiouridylase MnmA</fullName>
        <ecNumber evidence="9">2.8.1.13</ecNumber>
    </recommendedName>
</protein>
<comment type="caution">
    <text evidence="9">Lacks conserved residue(s) required for the propagation of feature annotation.</text>
</comment>
<evidence type="ECO:0000256" key="4">
    <source>
        <dbReference type="ARBA" id="ARBA00022741"/>
    </source>
</evidence>
<keyword evidence="2 9" id="KW-0808">Transferase</keyword>
<dbReference type="Pfam" id="PF03054">
    <property type="entry name" value="tRNA_Me_trans"/>
    <property type="match status" value="1"/>
</dbReference>
<evidence type="ECO:0000256" key="5">
    <source>
        <dbReference type="ARBA" id="ARBA00022840"/>
    </source>
</evidence>
<dbReference type="CDD" id="cd01998">
    <property type="entry name" value="MnmA_TRMU-like"/>
    <property type="match status" value="1"/>
</dbReference>
<evidence type="ECO:0000256" key="3">
    <source>
        <dbReference type="ARBA" id="ARBA00022694"/>
    </source>
</evidence>
<dbReference type="HAMAP" id="MF_00144">
    <property type="entry name" value="tRNA_thiouridyl_MnmA"/>
    <property type="match status" value="1"/>
</dbReference>
<dbReference type="EC" id="2.8.1.13" evidence="9"/>
<feature type="binding site" evidence="9">
    <location>
        <position position="134"/>
    </location>
    <ligand>
        <name>ATP</name>
        <dbReference type="ChEBI" id="CHEBI:30616"/>
    </ligand>
</feature>
<sequence>MLVAMSGGVDSSVAAWLLKQQGYTCLGATMRLYDGEDAGAGAAGAELSGSAGTARACGNRADIEDARAVAERLGIPFTVIDCRARFERDVIEPFVRAYEAGLTPNPCAICNRRIKFGALLEHARELGCDYLATGHYARVARRAGDAGGAPVFELRRAQDVSKDQSYFLYGLTQDVLAHVLFPLGDLTKEGDVRRIAREQGFETAAKRDSQGICFVADNDFASFIERRRGQALPEGDVLDTAGTLLGRHRGAIRYTVGQRKGLGVAAAHPLYVTRIDARANTVTLSEEADLMAGALIADAWTWSVPATELEAALDRAGDAGLPVSARIRYHQQGQAACLKRAGDAERAGCTGEALRIDFADAQRAIAPGQAVVAYDGDTVLGGGRIVRAV</sequence>
<evidence type="ECO:0000313" key="12">
    <source>
        <dbReference type="Proteomes" id="UP000195781"/>
    </source>
</evidence>
<evidence type="ECO:0000313" key="11">
    <source>
        <dbReference type="EMBL" id="OUN87990.1"/>
    </source>
</evidence>
<feature type="binding site" evidence="9">
    <location>
        <position position="30"/>
    </location>
    <ligand>
        <name>ATP</name>
        <dbReference type="ChEBI" id="CHEBI:30616"/>
    </ligand>
</feature>
<evidence type="ECO:0000256" key="2">
    <source>
        <dbReference type="ARBA" id="ARBA00022679"/>
    </source>
</evidence>
<dbReference type="InterPro" id="IPR004506">
    <property type="entry name" value="MnmA-like"/>
</dbReference>
<keyword evidence="4 9" id="KW-0547">Nucleotide-binding</keyword>
<dbReference type="PANTHER" id="PTHR11933:SF5">
    <property type="entry name" value="MITOCHONDRIAL TRNA-SPECIFIC 2-THIOURIDYLASE 1"/>
    <property type="match status" value="1"/>
</dbReference>
<dbReference type="PROSITE" id="PS50206">
    <property type="entry name" value="RHODANESE_3"/>
    <property type="match status" value="1"/>
</dbReference>
<evidence type="ECO:0000256" key="8">
    <source>
        <dbReference type="ARBA" id="ARBA00051542"/>
    </source>
</evidence>
<evidence type="ECO:0000256" key="6">
    <source>
        <dbReference type="ARBA" id="ARBA00022884"/>
    </source>
</evidence>
<feature type="domain" description="Rhodanese" evidence="10">
    <location>
        <begin position="6"/>
        <end position="49"/>
    </location>
</feature>
<keyword evidence="7" id="KW-1015">Disulfide bond</keyword>
<dbReference type="NCBIfam" id="TIGR00420">
    <property type="entry name" value="trmU"/>
    <property type="match status" value="1"/>
</dbReference>
<dbReference type="OrthoDB" id="9800696at2"/>
<evidence type="ECO:0000259" key="10">
    <source>
        <dbReference type="PROSITE" id="PS50206"/>
    </source>
</evidence>
<dbReference type="Gene3D" id="2.30.30.280">
    <property type="entry name" value="Adenine nucleotide alpha hydrolases-like domains"/>
    <property type="match status" value="1"/>
</dbReference>
<organism evidence="11 12">
    <name type="scientific">[Collinsella] massiliensis</name>
    <dbReference type="NCBI Taxonomy" id="1232426"/>
    <lineage>
        <taxon>Bacteria</taxon>
        <taxon>Bacillati</taxon>
        <taxon>Actinomycetota</taxon>
        <taxon>Coriobacteriia</taxon>
        <taxon>Coriobacteriales</taxon>
        <taxon>Coriobacteriaceae</taxon>
        <taxon>Enorma</taxon>
    </lineage>
</organism>
<comment type="catalytic activity">
    <reaction evidence="8 9">
        <text>S-sulfanyl-L-cysteinyl-[protein] + uridine(34) in tRNA + AH2 + ATP = 2-thiouridine(34) in tRNA + L-cysteinyl-[protein] + A + AMP + diphosphate + H(+)</text>
        <dbReference type="Rhea" id="RHEA:47032"/>
        <dbReference type="Rhea" id="RHEA-COMP:10131"/>
        <dbReference type="Rhea" id="RHEA-COMP:11726"/>
        <dbReference type="Rhea" id="RHEA-COMP:11727"/>
        <dbReference type="Rhea" id="RHEA-COMP:11728"/>
        <dbReference type="ChEBI" id="CHEBI:13193"/>
        <dbReference type="ChEBI" id="CHEBI:15378"/>
        <dbReference type="ChEBI" id="CHEBI:17499"/>
        <dbReference type="ChEBI" id="CHEBI:29950"/>
        <dbReference type="ChEBI" id="CHEBI:30616"/>
        <dbReference type="ChEBI" id="CHEBI:33019"/>
        <dbReference type="ChEBI" id="CHEBI:61963"/>
        <dbReference type="ChEBI" id="CHEBI:65315"/>
        <dbReference type="ChEBI" id="CHEBI:87170"/>
        <dbReference type="ChEBI" id="CHEBI:456215"/>
        <dbReference type="EC" id="2.8.1.13"/>
    </reaction>
</comment>
<keyword evidence="12" id="KW-1185">Reference proteome</keyword>
<dbReference type="Gene3D" id="2.40.30.10">
    <property type="entry name" value="Translation factors"/>
    <property type="match status" value="1"/>
</dbReference>
<dbReference type="GO" id="GO:0005737">
    <property type="term" value="C:cytoplasm"/>
    <property type="evidence" value="ECO:0007669"/>
    <property type="project" value="UniProtKB-SubCell"/>
</dbReference>
<dbReference type="GO" id="GO:0002143">
    <property type="term" value="P:tRNA wobble position uridine thiolation"/>
    <property type="evidence" value="ECO:0007669"/>
    <property type="project" value="TreeGrafter"/>
</dbReference>
<comment type="similarity">
    <text evidence="9">Belongs to the MnmA/TRMU family.</text>
</comment>
<dbReference type="Proteomes" id="UP000195781">
    <property type="component" value="Unassembled WGS sequence"/>
</dbReference>
<feature type="active site" description="Cysteine persulfide intermediate" evidence="9">
    <location>
        <position position="213"/>
    </location>
</feature>
<dbReference type="Gene3D" id="3.40.50.620">
    <property type="entry name" value="HUPs"/>
    <property type="match status" value="1"/>
</dbReference>
<dbReference type="Pfam" id="PF20258">
    <property type="entry name" value="tRNA_Me_trans_C"/>
    <property type="match status" value="1"/>
</dbReference>
<gene>
    <name evidence="9" type="primary">mnmA</name>
    <name evidence="11" type="ORF">B5G02_06905</name>
</gene>
<dbReference type="Pfam" id="PF20259">
    <property type="entry name" value="tRNA_Me_trans_M"/>
    <property type="match status" value="1"/>
</dbReference>
<reference evidence="12" key="1">
    <citation type="submission" date="2017-04" db="EMBL/GenBank/DDBJ databases">
        <title>Function of individual gut microbiota members based on whole genome sequencing of pure cultures obtained from chicken caecum.</title>
        <authorList>
            <person name="Medvecky M."/>
            <person name="Cejkova D."/>
            <person name="Polansky O."/>
            <person name="Karasova D."/>
            <person name="Kubasova T."/>
            <person name="Cizek A."/>
            <person name="Rychlik I."/>
        </authorList>
    </citation>
    <scope>NUCLEOTIDE SEQUENCE [LARGE SCALE GENOMIC DNA]</scope>
    <source>
        <strain evidence="12">An5</strain>
    </source>
</reference>
<dbReference type="InterPro" id="IPR023382">
    <property type="entry name" value="MnmA-like_central_sf"/>
</dbReference>